<sequence>MLLDFTENGLHVVIDKDEATGTLYLRHCSAAPFTGDASLSEGFRKNCRLVEVHRSGENRGAHRGGKQLGTNPGGPVGAPQYERHEDTRNEHGRLLTLVQGAGDLEISTQLQFFDGVPVLRSETVLRNRGSQDIPIEFVSSFALHGLCKASTTPWGACGRVHIAYNSWMEELQWRSYSMSDLGMTQMSPVRFSMQRILASNTGSFSSKEKSPLGCFENSETGECYAWQIEHHGSWSWEIGEHGGQLYLRASGPSEAENQWFKQLAPGEEFRSVPAAVAVVSGGPDEAFRALNRYRRRIRRDNPDNRQLPVIFNDYMNCLNADPTTEKVMPLIDRAAALGVEYYVMDAGWYADGAWWDSVGEWLPSAKRFPGGLQQVLDHMVAKGLKPGLWLELERMGMNCPLVKQWPDECFFCRHGRRVIERSSLQLDFRSDIVRRHANAVVDRLVGDMGVRFIKMDYNFDIGVGTEIAADSFGDGLLQHQRAYMSWLDEVLARYPDLVIENCSSGGMRNSYSLLSRLSICSTTDNTNYLRNALISINSATTFCMEQAGVWAYPLATASDEEVVMNMVSALCWRPYVSGQIWALAEDKLALMREAITLYKTTLRSIIPAADPYWPLGLVSNGDAWSAFMLRSADRVVLAVWHFNGGPTEMDIPLPGGALRELRCVYPTTLPCDWRFTADGEAIHVALPEKSARLFMGRCG</sequence>
<evidence type="ECO:0000313" key="3">
    <source>
        <dbReference type="Proteomes" id="UP001238163"/>
    </source>
</evidence>
<keyword evidence="2" id="KW-0378">Hydrolase</keyword>
<evidence type="ECO:0000256" key="1">
    <source>
        <dbReference type="SAM" id="MobiDB-lite"/>
    </source>
</evidence>
<dbReference type="AlphaFoldDB" id="A0AAE3VD41"/>
<dbReference type="EC" id="3.2.1.22" evidence="2"/>
<dbReference type="CDD" id="cd14791">
    <property type="entry name" value="GH36"/>
    <property type="match status" value="1"/>
</dbReference>
<dbReference type="EMBL" id="JAUSVL010000001">
    <property type="protein sequence ID" value="MDQ0288299.1"/>
    <property type="molecule type" value="Genomic_DNA"/>
</dbReference>
<dbReference type="InterPro" id="IPR002252">
    <property type="entry name" value="Glyco_hydro_36"/>
</dbReference>
<name>A0AAE3VD41_9BACT</name>
<dbReference type="Proteomes" id="UP001238163">
    <property type="component" value="Unassembled WGS sequence"/>
</dbReference>
<dbReference type="Gene3D" id="3.20.20.70">
    <property type="entry name" value="Aldolase class I"/>
    <property type="match status" value="1"/>
</dbReference>
<dbReference type="GO" id="GO:0016052">
    <property type="term" value="P:carbohydrate catabolic process"/>
    <property type="evidence" value="ECO:0007669"/>
    <property type="project" value="InterPro"/>
</dbReference>
<protein>
    <submittedName>
        <fullName evidence="2">Alpha-galactosidase</fullName>
        <ecNumber evidence="2">3.2.1.22</ecNumber>
    </submittedName>
</protein>
<dbReference type="Gene3D" id="2.70.98.60">
    <property type="entry name" value="alpha-galactosidase from lactobacil brevis"/>
    <property type="match status" value="1"/>
</dbReference>
<dbReference type="InterPro" id="IPR013785">
    <property type="entry name" value="Aldolase_TIM"/>
</dbReference>
<dbReference type="SUPFAM" id="SSF51445">
    <property type="entry name" value="(Trans)glycosidases"/>
    <property type="match status" value="1"/>
</dbReference>
<dbReference type="InterPro" id="IPR038417">
    <property type="entry name" value="Alpga-gal_N_sf"/>
</dbReference>
<organism evidence="2 3">
    <name type="scientific">Oligosphaera ethanolica</name>
    <dbReference type="NCBI Taxonomy" id="760260"/>
    <lineage>
        <taxon>Bacteria</taxon>
        <taxon>Pseudomonadati</taxon>
        <taxon>Lentisphaerota</taxon>
        <taxon>Oligosphaeria</taxon>
        <taxon>Oligosphaerales</taxon>
        <taxon>Oligosphaeraceae</taxon>
        <taxon>Oligosphaera</taxon>
    </lineage>
</organism>
<reference evidence="2" key="1">
    <citation type="submission" date="2023-07" db="EMBL/GenBank/DDBJ databases">
        <title>Genomic Encyclopedia of Type Strains, Phase IV (KMG-IV): sequencing the most valuable type-strain genomes for metagenomic binning, comparative biology and taxonomic classification.</title>
        <authorList>
            <person name="Goeker M."/>
        </authorList>
    </citation>
    <scope>NUCLEOTIDE SEQUENCE</scope>
    <source>
        <strain evidence="2">DSM 24202</strain>
    </source>
</reference>
<accession>A0AAE3VD41</accession>
<dbReference type="InterPro" id="IPR017853">
    <property type="entry name" value="GH"/>
</dbReference>
<dbReference type="PRINTS" id="PR00743">
    <property type="entry name" value="GLHYDRLASE36"/>
</dbReference>
<gene>
    <name evidence="2" type="ORF">J3R75_000406</name>
</gene>
<evidence type="ECO:0000313" key="2">
    <source>
        <dbReference type="EMBL" id="MDQ0288299.1"/>
    </source>
</evidence>
<keyword evidence="2" id="KW-0326">Glycosidase</keyword>
<feature type="region of interest" description="Disordered" evidence="1">
    <location>
        <begin position="54"/>
        <end position="82"/>
    </location>
</feature>
<dbReference type="RefSeq" id="WP_307259621.1">
    <property type="nucleotide sequence ID" value="NZ_JAUSVL010000001.1"/>
</dbReference>
<keyword evidence="3" id="KW-1185">Reference proteome</keyword>
<comment type="caution">
    <text evidence="2">The sequence shown here is derived from an EMBL/GenBank/DDBJ whole genome shotgun (WGS) entry which is preliminary data.</text>
</comment>
<dbReference type="GO" id="GO:0004557">
    <property type="term" value="F:alpha-galactosidase activity"/>
    <property type="evidence" value="ECO:0007669"/>
    <property type="project" value="UniProtKB-EC"/>
</dbReference>
<proteinExistence type="predicted"/>
<dbReference type="Pfam" id="PF02065">
    <property type="entry name" value="Melibiase"/>
    <property type="match status" value="1"/>
</dbReference>